<proteinExistence type="predicted"/>
<sequence>MVVIIDLVNRQFTKLRTKFTLLDIKPSTRMRTVRTEENFAAVASSVNENREMSIRRRSQQLGLCYSTTWKILTEMNLVNMWFHQDGATCHTARETMNMLKDEFGEQLISRNGPVSWPPRSCDLTPLDYFLWGYVKSLVYVDKPNTIEALQDNITRVIRRIQPEMLEQ</sequence>
<organism evidence="1 2">
    <name type="scientific">Caligus rogercresseyi</name>
    <name type="common">Sea louse</name>
    <dbReference type="NCBI Taxonomy" id="217165"/>
    <lineage>
        <taxon>Eukaryota</taxon>
        <taxon>Metazoa</taxon>
        <taxon>Ecdysozoa</taxon>
        <taxon>Arthropoda</taxon>
        <taxon>Crustacea</taxon>
        <taxon>Multicrustacea</taxon>
        <taxon>Hexanauplia</taxon>
        <taxon>Copepoda</taxon>
        <taxon>Siphonostomatoida</taxon>
        <taxon>Caligidae</taxon>
        <taxon>Caligus</taxon>
    </lineage>
</organism>
<dbReference type="Proteomes" id="UP000595437">
    <property type="component" value="Chromosome 8"/>
</dbReference>
<evidence type="ECO:0000313" key="2">
    <source>
        <dbReference type="Proteomes" id="UP000595437"/>
    </source>
</evidence>
<accession>A0A7T8HKP4</accession>
<feature type="non-terminal residue" evidence="1">
    <location>
        <position position="1"/>
    </location>
</feature>
<dbReference type="OrthoDB" id="6375373at2759"/>
<dbReference type="Gene3D" id="3.30.420.10">
    <property type="entry name" value="Ribonuclease H-like superfamily/Ribonuclease H"/>
    <property type="match status" value="1"/>
</dbReference>
<evidence type="ECO:0000313" key="1">
    <source>
        <dbReference type="EMBL" id="QQP51831.1"/>
    </source>
</evidence>
<dbReference type="EMBL" id="CP045897">
    <property type="protein sequence ID" value="QQP51831.1"/>
    <property type="molecule type" value="Genomic_DNA"/>
</dbReference>
<name>A0A7T8HKP4_CALRO</name>
<gene>
    <name evidence="1" type="ORF">FKW44_013295</name>
</gene>
<dbReference type="AlphaFoldDB" id="A0A7T8HKP4"/>
<dbReference type="PANTHER" id="PTHR47326:SF1">
    <property type="entry name" value="HTH PSQ-TYPE DOMAIN-CONTAINING PROTEIN"/>
    <property type="match status" value="1"/>
</dbReference>
<dbReference type="PANTHER" id="PTHR47326">
    <property type="entry name" value="TRANSPOSABLE ELEMENT TC3 TRANSPOSASE-LIKE PROTEIN"/>
    <property type="match status" value="1"/>
</dbReference>
<reference evidence="2" key="1">
    <citation type="submission" date="2021-01" db="EMBL/GenBank/DDBJ databases">
        <title>Caligus Genome Assembly.</title>
        <authorList>
            <person name="Gallardo-Escarate C."/>
        </authorList>
    </citation>
    <scope>NUCLEOTIDE SEQUENCE [LARGE SCALE GENOMIC DNA]</scope>
</reference>
<keyword evidence="2" id="KW-1185">Reference proteome</keyword>
<protein>
    <submittedName>
        <fullName evidence="1">Transposable element Tc3 transposase</fullName>
    </submittedName>
</protein>
<dbReference type="InterPro" id="IPR036397">
    <property type="entry name" value="RNaseH_sf"/>
</dbReference>
<dbReference type="GO" id="GO:0003676">
    <property type="term" value="F:nucleic acid binding"/>
    <property type="evidence" value="ECO:0007669"/>
    <property type="project" value="InterPro"/>
</dbReference>